<dbReference type="OrthoDB" id="5689at2759"/>
<protein>
    <recommendedName>
        <fullName evidence="1">N-acetyltransferase domain-containing protein</fullName>
    </recommendedName>
</protein>
<dbReference type="CDD" id="cd04301">
    <property type="entry name" value="NAT_SF"/>
    <property type="match status" value="1"/>
</dbReference>
<dbReference type="HOGENOM" id="CLU_098389_0_1_1"/>
<accession>Q2GRD6</accession>
<dbReference type="RefSeq" id="XP_001227395.1">
    <property type="nucleotide sequence ID" value="XM_001227394.1"/>
</dbReference>
<sequence length="226" mass="24041">MPATTPDLHFRVATAADLPLVHPLIESAYRGEGSRLGWTTETDLLAGTRIDEASLLAKITNPAGAVLLAFTPTTSPSPPTQEPEQQTPTLLACCEITQPPPPTTTTTTSATSNFSLFAVSPRHQNTHIGRRMLAHAEGYAARAWGATRLELTTIASRTELVAWYVRRGFVATGEERPFPEEELRRSGGRALVGGLRFVVLVKGLDRLGGEGVEGGRDGDGGGMVGV</sequence>
<dbReference type="GO" id="GO:0016747">
    <property type="term" value="F:acyltransferase activity, transferring groups other than amino-acyl groups"/>
    <property type="evidence" value="ECO:0007669"/>
    <property type="project" value="InterPro"/>
</dbReference>
<dbReference type="Pfam" id="PF00583">
    <property type="entry name" value="Acetyltransf_1"/>
    <property type="match status" value="1"/>
</dbReference>
<dbReference type="OMA" id="ACCQLEH"/>
<dbReference type="eggNOG" id="ENOG502S8V6">
    <property type="taxonomic scope" value="Eukaryota"/>
</dbReference>
<dbReference type="InParanoid" id="Q2GRD6"/>
<evidence type="ECO:0000259" key="1">
    <source>
        <dbReference type="Pfam" id="PF00583"/>
    </source>
</evidence>
<dbReference type="Proteomes" id="UP000001056">
    <property type="component" value="Unassembled WGS sequence"/>
</dbReference>
<proteinExistence type="predicted"/>
<dbReference type="GeneID" id="4395687"/>
<dbReference type="AlphaFoldDB" id="Q2GRD6"/>
<feature type="domain" description="N-acetyltransferase" evidence="1">
    <location>
        <begin position="92"/>
        <end position="169"/>
    </location>
</feature>
<gene>
    <name evidence="2" type="ORF">CHGG_09468</name>
</gene>
<dbReference type="EMBL" id="CH408034">
    <property type="protein sequence ID" value="EAQ85454.1"/>
    <property type="molecule type" value="Genomic_DNA"/>
</dbReference>
<name>Q2GRD6_CHAGB</name>
<dbReference type="InterPro" id="IPR000182">
    <property type="entry name" value="GNAT_dom"/>
</dbReference>
<dbReference type="InterPro" id="IPR016181">
    <property type="entry name" value="Acyl_CoA_acyltransferase"/>
</dbReference>
<organism evidence="2 3">
    <name type="scientific">Chaetomium globosum (strain ATCC 6205 / CBS 148.51 / DSM 1962 / NBRC 6347 / NRRL 1970)</name>
    <name type="common">Soil fungus</name>
    <dbReference type="NCBI Taxonomy" id="306901"/>
    <lineage>
        <taxon>Eukaryota</taxon>
        <taxon>Fungi</taxon>
        <taxon>Dikarya</taxon>
        <taxon>Ascomycota</taxon>
        <taxon>Pezizomycotina</taxon>
        <taxon>Sordariomycetes</taxon>
        <taxon>Sordariomycetidae</taxon>
        <taxon>Sordariales</taxon>
        <taxon>Chaetomiaceae</taxon>
        <taxon>Chaetomium</taxon>
    </lineage>
</organism>
<dbReference type="Gene3D" id="3.40.630.30">
    <property type="match status" value="1"/>
</dbReference>
<dbReference type="VEuPathDB" id="FungiDB:CHGG_09468"/>
<reference evidence="3" key="1">
    <citation type="journal article" date="2015" name="Genome Announc.">
        <title>Draft genome sequence of the cellulolytic fungus Chaetomium globosum.</title>
        <authorList>
            <person name="Cuomo C.A."/>
            <person name="Untereiner W.A."/>
            <person name="Ma L.-J."/>
            <person name="Grabherr M."/>
            <person name="Birren B.W."/>
        </authorList>
    </citation>
    <scope>NUCLEOTIDE SEQUENCE [LARGE SCALE GENOMIC DNA]</scope>
    <source>
        <strain evidence="3">ATCC 6205 / CBS 148.51 / DSM 1962 / NBRC 6347 / NRRL 1970</strain>
    </source>
</reference>
<dbReference type="SUPFAM" id="SSF55729">
    <property type="entry name" value="Acyl-CoA N-acyltransferases (Nat)"/>
    <property type="match status" value="1"/>
</dbReference>
<evidence type="ECO:0000313" key="2">
    <source>
        <dbReference type="EMBL" id="EAQ85454.1"/>
    </source>
</evidence>
<evidence type="ECO:0000313" key="3">
    <source>
        <dbReference type="Proteomes" id="UP000001056"/>
    </source>
</evidence>
<keyword evidence="3" id="KW-1185">Reference proteome</keyword>
<dbReference type="STRING" id="306901.Q2GRD6"/>